<evidence type="ECO:0000256" key="5">
    <source>
        <dbReference type="ARBA" id="ARBA00023717"/>
    </source>
</evidence>
<dbReference type="RefSeq" id="WP_062976162.1">
    <property type="nucleotide sequence ID" value="NZ_JAAXOT010000006.1"/>
</dbReference>
<evidence type="ECO:0000313" key="7">
    <source>
        <dbReference type="EMBL" id="NKY57326.1"/>
    </source>
</evidence>
<comment type="function">
    <text evidence="1">Could possibly oxidize fatty acids using specific components.</text>
</comment>
<evidence type="ECO:0000256" key="3">
    <source>
        <dbReference type="ARBA" id="ARBA00022832"/>
    </source>
</evidence>
<keyword evidence="3" id="KW-0443">Lipid metabolism</keyword>
<keyword evidence="8" id="KW-1185">Reference proteome</keyword>
<dbReference type="InterPro" id="IPR001753">
    <property type="entry name" value="Enoyl-CoA_hydra/iso"/>
</dbReference>
<dbReference type="Gene3D" id="3.90.226.10">
    <property type="entry name" value="2-enoyl-CoA Hydratase, Chain A, domain 1"/>
    <property type="match status" value="1"/>
</dbReference>
<comment type="catalytic activity">
    <reaction evidence="4">
        <text>a (3S)-3-hydroxyacyl-CoA = a (2E)-enoyl-CoA + H2O</text>
        <dbReference type="Rhea" id="RHEA:16105"/>
        <dbReference type="ChEBI" id="CHEBI:15377"/>
        <dbReference type="ChEBI" id="CHEBI:57318"/>
        <dbReference type="ChEBI" id="CHEBI:58856"/>
        <dbReference type="EC" id="4.2.1.17"/>
    </reaction>
</comment>
<dbReference type="GO" id="GO:0016853">
    <property type="term" value="F:isomerase activity"/>
    <property type="evidence" value="ECO:0007669"/>
    <property type="project" value="UniProtKB-KW"/>
</dbReference>
<comment type="similarity">
    <text evidence="2 6">Belongs to the enoyl-CoA hydratase/isomerase family.</text>
</comment>
<dbReference type="InterPro" id="IPR018376">
    <property type="entry name" value="Enoyl-CoA_hyd/isom_CS"/>
</dbReference>
<evidence type="ECO:0000256" key="6">
    <source>
        <dbReference type="RuleBase" id="RU003707"/>
    </source>
</evidence>
<reference evidence="7 8" key="1">
    <citation type="submission" date="2020-04" db="EMBL/GenBank/DDBJ databases">
        <title>MicrobeNet Type strains.</title>
        <authorList>
            <person name="Nicholson A.C."/>
        </authorList>
    </citation>
    <scope>NUCLEOTIDE SEQUENCE [LARGE SCALE GENOMIC DNA]</scope>
    <source>
        <strain evidence="7 8">JCM 3332</strain>
    </source>
</reference>
<gene>
    <name evidence="7" type="ORF">HGA15_14415</name>
</gene>
<dbReference type="GO" id="GO:0004300">
    <property type="term" value="F:enoyl-CoA hydratase activity"/>
    <property type="evidence" value="ECO:0007669"/>
    <property type="project" value="UniProtKB-EC"/>
</dbReference>
<dbReference type="EMBL" id="JAAXOT010000006">
    <property type="protein sequence ID" value="NKY57326.1"/>
    <property type="molecule type" value="Genomic_DNA"/>
</dbReference>
<dbReference type="AlphaFoldDB" id="A0A846YCJ9"/>
<comment type="catalytic activity">
    <reaction evidence="5">
        <text>a 4-saturated-(3S)-3-hydroxyacyl-CoA = a (3E)-enoyl-CoA + H2O</text>
        <dbReference type="Rhea" id="RHEA:20724"/>
        <dbReference type="ChEBI" id="CHEBI:15377"/>
        <dbReference type="ChEBI" id="CHEBI:58521"/>
        <dbReference type="ChEBI" id="CHEBI:137480"/>
        <dbReference type="EC" id="4.2.1.17"/>
    </reaction>
</comment>
<dbReference type="SUPFAM" id="SSF52096">
    <property type="entry name" value="ClpP/crotonase"/>
    <property type="match status" value="1"/>
</dbReference>
<sequence length="256" mass="26795">MGELTTVPAAVELTVVDDLATVTLERVDRANALDADTVDALTRAVDDAEAQACRALVIRSAAGTFCAGFDLDDVPDASTSELVWRFLRIGGLLERLQSSAMLTIAVLEGAAVGAGADLALACDMRIGTDQASLRFPGSAFGVVLGTRRLAAVIGDAAAVRLAATGDRVDAAEAHRLGLLDQLTEPPRIDAELGRLIRSAVRREPATLRALKAATATGDPAGLADLTRSLINRPDLAAAMTQFARRARPTTPREEQS</sequence>
<dbReference type="GO" id="GO:0006635">
    <property type="term" value="P:fatty acid beta-oxidation"/>
    <property type="evidence" value="ECO:0007669"/>
    <property type="project" value="TreeGrafter"/>
</dbReference>
<keyword evidence="3" id="KW-0276">Fatty acid metabolism</keyword>
<evidence type="ECO:0000313" key="8">
    <source>
        <dbReference type="Proteomes" id="UP000570678"/>
    </source>
</evidence>
<evidence type="ECO:0000256" key="2">
    <source>
        <dbReference type="ARBA" id="ARBA00005254"/>
    </source>
</evidence>
<name>A0A846YCJ9_9NOCA</name>
<evidence type="ECO:0000256" key="4">
    <source>
        <dbReference type="ARBA" id="ARBA00023709"/>
    </source>
</evidence>
<keyword evidence="7" id="KW-0413">Isomerase</keyword>
<dbReference type="InterPro" id="IPR029045">
    <property type="entry name" value="ClpP/crotonase-like_dom_sf"/>
</dbReference>
<organism evidence="7 8">
    <name type="scientific">Nocardia flavorosea</name>
    <dbReference type="NCBI Taxonomy" id="53429"/>
    <lineage>
        <taxon>Bacteria</taxon>
        <taxon>Bacillati</taxon>
        <taxon>Actinomycetota</taxon>
        <taxon>Actinomycetes</taxon>
        <taxon>Mycobacteriales</taxon>
        <taxon>Nocardiaceae</taxon>
        <taxon>Nocardia</taxon>
    </lineage>
</organism>
<dbReference type="Pfam" id="PF00378">
    <property type="entry name" value="ECH_1"/>
    <property type="match status" value="1"/>
</dbReference>
<dbReference type="Proteomes" id="UP000570678">
    <property type="component" value="Unassembled WGS sequence"/>
</dbReference>
<dbReference type="CDD" id="cd06558">
    <property type="entry name" value="crotonase-like"/>
    <property type="match status" value="1"/>
</dbReference>
<dbReference type="PANTHER" id="PTHR11941:SF54">
    <property type="entry name" value="ENOYL-COA HYDRATASE, MITOCHONDRIAL"/>
    <property type="match status" value="1"/>
</dbReference>
<dbReference type="PROSITE" id="PS00166">
    <property type="entry name" value="ENOYL_COA_HYDRATASE"/>
    <property type="match status" value="1"/>
</dbReference>
<accession>A0A846YCJ9</accession>
<evidence type="ECO:0000256" key="1">
    <source>
        <dbReference type="ARBA" id="ARBA00002994"/>
    </source>
</evidence>
<comment type="caution">
    <text evidence="7">The sequence shown here is derived from an EMBL/GenBank/DDBJ whole genome shotgun (WGS) entry which is preliminary data.</text>
</comment>
<dbReference type="PANTHER" id="PTHR11941">
    <property type="entry name" value="ENOYL-COA HYDRATASE-RELATED"/>
    <property type="match status" value="1"/>
</dbReference>
<proteinExistence type="inferred from homology"/>
<protein>
    <submittedName>
        <fullName evidence="7">Enoyl-CoA hydratase/isomerase family protein</fullName>
    </submittedName>
</protein>